<comment type="subcellular location">
    <subcellularLocation>
        <location evidence="1">Membrane</location>
        <topology evidence="1">Multi-pass membrane protein</topology>
    </subcellularLocation>
</comment>
<dbReference type="InterPro" id="IPR023395">
    <property type="entry name" value="MCP_dom_sf"/>
</dbReference>
<reference evidence="9" key="1">
    <citation type="submission" date="2021-01" db="EMBL/GenBank/DDBJ databases">
        <title>Adiantum capillus-veneris genome.</title>
        <authorList>
            <person name="Fang Y."/>
            <person name="Liao Q."/>
        </authorList>
    </citation>
    <scope>NUCLEOTIDE SEQUENCE</scope>
    <source>
        <strain evidence="9">H3</strain>
        <tissue evidence="9">Leaf</tissue>
    </source>
</reference>
<gene>
    <name evidence="9" type="ORF">GOP47_0003847</name>
</gene>
<keyword evidence="3 6" id="KW-0812">Transmembrane</keyword>
<dbReference type="AlphaFoldDB" id="A0A9D4ZMA2"/>
<accession>A0A9D4ZMA2</accession>
<dbReference type="EMBL" id="JABFUD020000004">
    <property type="protein sequence ID" value="KAI5080664.1"/>
    <property type="molecule type" value="Genomic_DNA"/>
</dbReference>
<proteinExistence type="inferred from homology"/>
<dbReference type="OrthoDB" id="270584at2759"/>
<evidence type="ECO:0000313" key="9">
    <source>
        <dbReference type="EMBL" id="KAI5080664.1"/>
    </source>
</evidence>
<sequence length="147" mass="16495">MEMVQGRLTVQTEDSPMRYRGMFHGASTIMKEEGPLVVYKGWFPFVIGVISYVGLNFAVYESLKDWLVKRNIATKPEEYVDLSVLTKLGCGAAVGTVDQTIAYPLDVVRRRMQMVGWKGAFSVITVDSQMKAPIQYTGMIDAFLKTI</sequence>
<organism evidence="9 10">
    <name type="scientific">Adiantum capillus-veneris</name>
    <name type="common">Maidenhair fern</name>
    <dbReference type="NCBI Taxonomy" id="13818"/>
    <lineage>
        <taxon>Eukaryota</taxon>
        <taxon>Viridiplantae</taxon>
        <taxon>Streptophyta</taxon>
        <taxon>Embryophyta</taxon>
        <taxon>Tracheophyta</taxon>
        <taxon>Polypodiopsida</taxon>
        <taxon>Polypodiidae</taxon>
        <taxon>Polypodiales</taxon>
        <taxon>Pteridineae</taxon>
        <taxon>Pteridaceae</taxon>
        <taxon>Vittarioideae</taxon>
        <taxon>Adiantum</taxon>
    </lineage>
</organism>
<dbReference type="InterPro" id="IPR002067">
    <property type="entry name" value="MCP"/>
</dbReference>
<feature type="transmembrane region" description="Helical" evidence="8">
    <location>
        <begin position="41"/>
        <end position="60"/>
    </location>
</feature>
<evidence type="ECO:0000256" key="7">
    <source>
        <dbReference type="RuleBase" id="RU000488"/>
    </source>
</evidence>
<name>A0A9D4ZMA2_ADICA</name>
<evidence type="ECO:0000256" key="6">
    <source>
        <dbReference type="PROSITE-ProRule" id="PRU00282"/>
    </source>
</evidence>
<keyword evidence="5 6" id="KW-0472">Membrane</keyword>
<dbReference type="PANTHER" id="PTHR24089">
    <property type="entry name" value="SOLUTE CARRIER FAMILY 25"/>
    <property type="match status" value="1"/>
</dbReference>
<keyword evidence="2 7" id="KW-0813">Transport</keyword>
<dbReference type="SUPFAM" id="SSF103506">
    <property type="entry name" value="Mitochondrial carrier"/>
    <property type="match status" value="1"/>
</dbReference>
<evidence type="ECO:0000313" key="10">
    <source>
        <dbReference type="Proteomes" id="UP000886520"/>
    </source>
</evidence>
<evidence type="ECO:0000256" key="4">
    <source>
        <dbReference type="ARBA" id="ARBA00022737"/>
    </source>
</evidence>
<dbReference type="GO" id="GO:0055085">
    <property type="term" value="P:transmembrane transport"/>
    <property type="evidence" value="ECO:0007669"/>
    <property type="project" value="InterPro"/>
</dbReference>
<keyword evidence="8" id="KW-1133">Transmembrane helix</keyword>
<feature type="repeat" description="Solcar" evidence="6">
    <location>
        <begin position="1"/>
        <end position="66"/>
    </location>
</feature>
<dbReference type="Gene3D" id="1.50.40.10">
    <property type="entry name" value="Mitochondrial carrier domain"/>
    <property type="match status" value="1"/>
</dbReference>
<evidence type="ECO:0000256" key="3">
    <source>
        <dbReference type="ARBA" id="ARBA00022692"/>
    </source>
</evidence>
<evidence type="ECO:0000256" key="2">
    <source>
        <dbReference type="ARBA" id="ARBA00022448"/>
    </source>
</evidence>
<evidence type="ECO:0000256" key="5">
    <source>
        <dbReference type="ARBA" id="ARBA00023136"/>
    </source>
</evidence>
<dbReference type="PRINTS" id="PR00926">
    <property type="entry name" value="MITOCARRIER"/>
</dbReference>
<dbReference type="Pfam" id="PF00153">
    <property type="entry name" value="Mito_carr"/>
    <property type="match status" value="2"/>
</dbReference>
<dbReference type="Proteomes" id="UP000886520">
    <property type="component" value="Chromosome 4"/>
</dbReference>
<evidence type="ECO:0000256" key="8">
    <source>
        <dbReference type="SAM" id="Phobius"/>
    </source>
</evidence>
<protein>
    <submittedName>
        <fullName evidence="9">Uncharacterized protein</fullName>
    </submittedName>
</protein>
<dbReference type="GO" id="GO:0016020">
    <property type="term" value="C:membrane"/>
    <property type="evidence" value="ECO:0007669"/>
    <property type="project" value="UniProtKB-SubCell"/>
</dbReference>
<keyword evidence="4" id="KW-0677">Repeat</keyword>
<comment type="caution">
    <text evidence="9">The sequence shown here is derived from an EMBL/GenBank/DDBJ whole genome shotgun (WGS) entry which is preliminary data.</text>
</comment>
<comment type="similarity">
    <text evidence="7">Belongs to the mitochondrial carrier (TC 2.A.29) family.</text>
</comment>
<keyword evidence="10" id="KW-1185">Reference proteome</keyword>
<dbReference type="InterPro" id="IPR018108">
    <property type="entry name" value="MCP_transmembrane"/>
</dbReference>
<dbReference type="PROSITE" id="PS50920">
    <property type="entry name" value="SOLCAR"/>
    <property type="match status" value="2"/>
</dbReference>
<feature type="repeat" description="Solcar" evidence="6">
    <location>
        <begin position="82"/>
        <end position="147"/>
    </location>
</feature>
<evidence type="ECO:0000256" key="1">
    <source>
        <dbReference type="ARBA" id="ARBA00004141"/>
    </source>
</evidence>